<evidence type="ECO:0000259" key="8">
    <source>
        <dbReference type="Pfam" id="PF00889"/>
    </source>
</evidence>
<evidence type="ECO:0000256" key="6">
    <source>
        <dbReference type="RuleBase" id="RU000642"/>
    </source>
</evidence>
<dbReference type="CDD" id="cd14275">
    <property type="entry name" value="UBA_EF-Ts"/>
    <property type="match status" value="1"/>
</dbReference>
<evidence type="ECO:0000256" key="3">
    <source>
        <dbReference type="ARBA" id="ARBA00022768"/>
    </source>
</evidence>
<protein>
    <recommendedName>
        <fullName evidence="2 5">Elongation factor Ts</fullName>
        <shortName evidence="5">EF-Ts</shortName>
    </recommendedName>
</protein>
<comment type="similarity">
    <text evidence="1 5 6">Belongs to the EF-Ts family.</text>
</comment>
<dbReference type="Proteomes" id="UP000192599">
    <property type="component" value="Unassembled WGS sequence"/>
</dbReference>
<keyword evidence="4 5" id="KW-0648">Protein biosynthesis</keyword>
<comment type="function">
    <text evidence="5 6">Associates with the EF-Tu.GDP complex and induces the exchange of GDP to GTP. It remains bound to the aminoacyl-tRNA.EF-Tu.GTP complex up to the GTP hydrolysis stage on the ribosome.</text>
</comment>
<dbReference type="PANTHER" id="PTHR11741">
    <property type="entry name" value="ELONGATION FACTOR TS"/>
    <property type="match status" value="1"/>
</dbReference>
<comment type="caution">
    <text evidence="9">The sequence shown here is derived from an EMBL/GenBank/DDBJ whole genome shotgun (WGS) entry which is preliminary data.</text>
</comment>
<dbReference type="InterPro" id="IPR018101">
    <property type="entry name" value="Transl_elong_Ts_CS"/>
</dbReference>
<dbReference type="NCBIfam" id="TIGR00116">
    <property type="entry name" value="tsf"/>
    <property type="match status" value="1"/>
</dbReference>
<gene>
    <name evidence="5" type="primary">tsf</name>
    <name evidence="9" type="ORF">AS859_06130</name>
</gene>
<evidence type="ECO:0000256" key="5">
    <source>
        <dbReference type="HAMAP-Rule" id="MF_00050"/>
    </source>
</evidence>
<dbReference type="FunFam" id="1.10.8.10:FF:000001">
    <property type="entry name" value="Elongation factor Ts"/>
    <property type="match status" value="1"/>
</dbReference>
<accession>A0A1V9VBF2</accession>
<dbReference type="Pfam" id="PF00889">
    <property type="entry name" value="EF_TS"/>
    <property type="match status" value="1"/>
</dbReference>
<keyword evidence="5" id="KW-0963">Cytoplasm</keyword>
<evidence type="ECO:0000256" key="1">
    <source>
        <dbReference type="ARBA" id="ARBA00005532"/>
    </source>
</evidence>
<dbReference type="Gene3D" id="1.10.8.10">
    <property type="entry name" value="DNA helicase RuvA subunit, C-terminal domain"/>
    <property type="match status" value="1"/>
</dbReference>
<evidence type="ECO:0000313" key="9">
    <source>
        <dbReference type="EMBL" id="OQR41365.1"/>
    </source>
</evidence>
<feature type="region of interest" description="Involved in Mg(2+) ion dislocation from EF-Tu" evidence="5">
    <location>
        <begin position="82"/>
        <end position="85"/>
    </location>
</feature>
<dbReference type="SUPFAM" id="SSF54713">
    <property type="entry name" value="Elongation factor Ts (EF-Ts), dimerisation domain"/>
    <property type="match status" value="2"/>
</dbReference>
<name>A0A1V9VBF2_9BACT</name>
<dbReference type="InterPro" id="IPR036402">
    <property type="entry name" value="EF-Ts_dimer_sf"/>
</dbReference>
<dbReference type="EMBL" id="LNTC01000066">
    <property type="protein sequence ID" value="OQR41365.1"/>
    <property type="molecule type" value="Genomic_DNA"/>
</dbReference>
<dbReference type="Gene3D" id="3.30.479.20">
    <property type="entry name" value="Elongation factor Ts, dimerisation domain"/>
    <property type="match status" value="3"/>
</dbReference>
<keyword evidence="3 5" id="KW-0251">Elongation factor</keyword>
<reference evidence="9 10" key="1">
    <citation type="submission" date="2017-04" db="EMBL/GenBank/DDBJ databases">
        <title>Accumulation and expression of multiple antibiotic resistance genes in Arcobacter cryaerophilus that thrives in sewage.</title>
        <authorList>
            <person name="Millar J.A."/>
            <person name="Raghavan R."/>
        </authorList>
    </citation>
    <scope>NUCLEOTIDE SEQUENCE [LARGE SCALE GENOMIC DNA]</scope>
    <source>
        <strain evidence="9 10">AZT-1</strain>
    </source>
</reference>
<dbReference type="RefSeq" id="WP_081560702.1">
    <property type="nucleotide sequence ID" value="NZ_JAODCC010000008.1"/>
</dbReference>
<dbReference type="PROSITE" id="PS01126">
    <property type="entry name" value="EF_TS_1"/>
    <property type="match status" value="1"/>
</dbReference>
<dbReference type="SUPFAM" id="SSF46934">
    <property type="entry name" value="UBA-like"/>
    <property type="match status" value="1"/>
</dbReference>
<evidence type="ECO:0000256" key="2">
    <source>
        <dbReference type="ARBA" id="ARBA00016956"/>
    </source>
</evidence>
<organism evidence="9 10">
    <name type="scientific">Aliarcobacter cryaerophilus</name>
    <dbReference type="NCBI Taxonomy" id="28198"/>
    <lineage>
        <taxon>Bacteria</taxon>
        <taxon>Pseudomonadati</taxon>
        <taxon>Campylobacterota</taxon>
        <taxon>Epsilonproteobacteria</taxon>
        <taxon>Campylobacterales</taxon>
        <taxon>Arcobacteraceae</taxon>
        <taxon>Aliarcobacter</taxon>
    </lineage>
</organism>
<dbReference type="PROSITE" id="PS01127">
    <property type="entry name" value="EF_TS_2"/>
    <property type="match status" value="1"/>
</dbReference>
<dbReference type="InterPro" id="IPR014039">
    <property type="entry name" value="Transl_elong_EFTs/EF1B_dimer"/>
</dbReference>
<sequence length="348" mass="37642">MAAVTPQLIKELRELTGAGMMDCKNALNETGGDLDKAVQALREAGLGKAAKKAGNVAAEGLVAIEINSDNTKAVILELNAQTDFVAKNENFINLTKEITSHALNNGIKDAESLNSSSINGQEFATFLAEKIATIGENLVARKLQSVEGQVVNGYVHVNGRTGVLLAASCDAGVKDKASALLRNIAMHASAMKPTVISYKDLDPAFVESENRAIRAEIEAENEELVRLKKPLKKIPEFVSRSQLTDAAIALAKARFEDELRAAGKPEKIWANIIPGQIERFITDNTQLDGRFALLSQAYVMNDKQTVEQAIAEVDASIKITSYVRFELGEGIEKKEEDFAAEVAKQMGK</sequence>
<dbReference type="GO" id="GO:0005737">
    <property type="term" value="C:cytoplasm"/>
    <property type="evidence" value="ECO:0007669"/>
    <property type="project" value="UniProtKB-SubCell"/>
</dbReference>
<dbReference type="HAMAP" id="MF_00050">
    <property type="entry name" value="EF_Ts"/>
    <property type="match status" value="1"/>
</dbReference>
<dbReference type="AlphaFoldDB" id="A0A1V9VBF2"/>
<proteinExistence type="inferred from homology"/>
<evidence type="ECO:0000256" key="7">
    <source>
        <dbReference type="RuleBase" id="RU000643"/>
    </source>
</evidence>
<dbReference type="GO" id="GO:0003746">
    <property type="term" value="F:translation elongation factor activity"/>
    <property type="evidence" value="ECO:0007669"/>
    <property type="project" value="UniProtKB-UniRule"/>
</dbReference>
<evidence type="ECO:0000313" key="10">
    <source>
        <dbReference type="Proteomes" id="UP000192599"/>
    </source>
</evidence>
<evidence type="ECO:0000256" key="4">
    <source>
        <dbReference type="ARBA" id="ARBA00022917"/>
    </source>
</evidence>
<dbReference type="InterPro" id="IPR009060">
    <property type="entry name" value="UBA-like_sf"/>
</dbReference>
<comment type="subcellular location">
    <subcellularLocation>
        <location evidence="5 7">Cytoplasm</location>
    </subcellularLocation>
</comment>
<dbReference type="InterPro" id="IPR001816">
    <property type="entry name" value="Transl_elong_EFTs/EF1B"/>
</dbReference>
<feature type="domain" description="Translation elongation factor EFTs/EF1B dimerisation" evidence="8">
    <location>
        <begin position="73"/>
        <end position="329"/>
    </location>
</feature>
<dbReference type="PANTHER" id="PTHR11741:SF0">
    <property type="entry name" value="ELONGATION FACTOR TS, MITOCHONDRIAL"/>
    <property type="match status" value="1"/>
</dbReference>